<gene>
    <name evidence="3" type="ORF">H1164_06720</name>
</gene>
<evidence type="ECO:0000259" key="2">
    <source>
        <dbReference type="PROSITE" id="PS50943"/>
    </source>
</evidence>
<dbReference type="CDD" id="cd00093">
    <property type="entry name" value="HTH_XRE"/>
    <property type="match status" value="1"/>
</dbReference>
<dbReference type="PANTHER" id="PTHR46558:SF9">
    <property type="entry name" value="TRANSCRIPTIONAL REGULATOR, PBSX FAMILY"/>
    <property type="match status" value="1"/>
</dbReference>
<dbReference type="SUPFAM" id="SSF47413">
    <property type="entry name" value="lambda repressor-like DNA-binding domains"/>
    <property type="match status" value="1"/>
</dbReference>
<accession>A0A7W1X9G5</accession>
<reference evidence="3 4" key="1">
    <citation type="submission" date="2020-07" db="EMBL/GenBank/DDBJ databases">
        <authorList>
            <person name="Feng H."/>
        </authorList>
    </citation>
    <scope>NUCLEOTIDE SEQUENCE [LARGE SCALE GENOMIC DNA]</scope>
    <source>
        <strain evidence="4">s-11</strain>
    </source>
</reference>
<dbReference type="SMART" id="SM00530">
    <property type="entry name" value="HTH_XRE"/>
    <property type="match status" value="1"/>
</dbReference>
<dbReference type="PROSITE" id="PS50943">
    <property type="entry name" value="HTH_CROC1"/>
    <property type="match status" value="1"/>
</dbReference>
<dbReference type="RefSeq" id="WP_033100198.1">
    <property type="nucleotide sequence ID" value="NZ_JACEIP010000007.1"/>
</dbReference>
<dbReference type="Pfam" id="PF01381">
    <property type="entry name" value="HTH_3"/>
    <property type="match status" value="1"/>
</dbReference>
<dbReference type="PANTHER" id="PTHR46558">
    <property type="entry name" value="TRACRIPTIONAL REGULATORY PROTEIN-RELATED-RELATED"/>
    <property type="match status" value="1"/>
</dbReference>
<name>A0A7W1X9G5_9BACL</name>
<dbReference type="OrthoDB" id="9808239at2"/>
<evidence type="ECO:0000313" key="4">
    <source>
        <dbReference type="Proteomes" id="UP000530514"/>
    </source>
</evidence>
<dbReference type="Proteomes" id="UP000530514">
    <property type="component" value="Unassembled WGS sequence"/>
</dbReference>
<organism evidence="3 4">
    <name type="scientific">Thermoactinomyces daqus</name>
    <dbReference type="NCBI Taxonomy" id="1329516"/>
    <lineage>
        <taxon>Bacteria</taxon>
        <taxon>Bacillati</taxon>
        <taxon>Bacillota</taxon>
        <taxon>Bacilli</taxon>
        <taxon>Bacillales</taxon>
        <taxon>Thermoactinomycetaceae</taxon>
        <taxon>Thermoactinomyces</taxon>
    </lineage>
</organism>
<dbReference type="InterPro" id="IPR001387">
    <property type="entry name" value="Cro/C1-type_HTH"/>
</dbReference>
<proteinExistence type="predicted"/>
<dbReference type="GO" id="GO:0003677">
    <property type="term" value="F:DNA binding"/>
    <property type="evidence" value="ECO:0007669"/>
    <property type="project" value="UniProtKB-KW"/>
</dbReference>
<dbReference type="EMBL" id="JACEIP010000007">
    <property type="protein sequence ID" value="MBA4542598.1"/>
    <property type="molecule type" value="Genomic_DNA"/>
</dbReference>
<keyword evidence="1" id="KW-0238">DNA-binding</keyword>
<dbReference type="InterPro" id="IPR010982">
    <property type="entry name" value="Lambda_DNA-bd_dom_sf"/>
</dbReference>
<comment type="caution">
    <text evidence="3">The sequence shown here is derived from an EMBL/GenBank/DDBJ whole genome shotgun (WGS) entry which is preliminary data.</text>
</comment>
<evidence type="ECO:0000313" key="3">
    <source>
        <dbReference type="EMBL" id="MBA4542598.1"/>
    </source>
</evidence>
<dbReference type="Gene3D" id="1.10.260.40">
    <property type="entry name" value="lambda repressor-like DNA-binding domains"/>
    <property type="match status" value="1"/>
</dbReference>
<keyword evidence="4" id="KW-1185">Reference proteome</keyword>
<sequence length="68" mass="8169">MVTNRILELRKKKQISQLKLAQDLGITRQTVHAIEKNKYNPSLELALRIAKYFNKQVEEIFWLKEDQR</sequence>
<protein>
    <submittedName>
        <fullName evidence="3">Helix-turn-helix transcriptional regulator</fullName>
    </submittedName>
</protein>
<feature type="domain" description="HTH cro/C1-type" evidence="2">
    <location>
        <begin position="6"/>
        <end position="60"/>
    </location>
</feature>
<evidence type="ECO:0000256" key="1">
    <source>
        <dbReference type="ARBA" id="ARBA00023125"/>
    </source>
</evidence>
<dbReference type="AlphaFoldDB" id="A0A7W1X9G5"/>